<proteinExistence type="predicted"/>
<reference evidence="1 2" key="1">
    <citation type="submission" date="2018-05" db="EMBL/GenBank/DDBJ databases">
        <authorList>
            <consortium name="GenomeTrakr network: Whole genome sequencing for foodborne pathogen traceback"/>
        </authorList>
    </citation>
    <scope>NUCLEOTIDE SEQUENCE [LARGE SCALE GENOMIC DNA]</scope>
    <source>
        <strain evidence="1 2">NC_C6016</strain>
    </source>
</reference>
<feature type="non-terminal residue" evidence="1">
    <location>
        <position position="1"/>
    </location>
</feature>
<name>A0A825ILJ8_CAMCO</name>
<organism evidence="1 2">
    <name type="scientific">Campylobacter coli</name>
    <dbReference type="NCBI Taxonomy" id="195"/>
    <lineage>
        <taxon>Bacteria</taxon>
        <taxon>Pseudomonadati</taxon>
        <taxon>Campylobacterota</taxon>
        <taxon>Epsilonproteobacteria</taxon>
        <taxon>Campylobacterales</taxon>
        <taxon>Campylobacteraceae</taxon>
        <taxon>Campylobacter</taxon>
    </lineage>
</organism>
<evidence type="ECO:0000313" key="2">
    <source>
        <dbReference type="Proteomes" id="UP000361993"/>
    </source>
</evidence>
<dbReference type="Proteomes" id="UP000361993">
    <property type="component" value="Unassembled WGS sequence"/>
</dbReference>
<evidence type="ECO:0000313" key="1">
    <source>
        <dbReference type="EMBL" id="EAK1510331.1"/>
    </source>
</evidence>
<comment type="caution">
    <text evidence="1">The sequence shown here is derived from an EMBL/GenBank/DDBJ whole genome shotgun (WGS) entry which is preliminary data.</text>
</comment>
<dbReference type="AlphaFoldDB" id="A0A825ILJ8"/>
<dbReference type="EMBL" id="AACDUL010000022">
    <property type="protein sequence ID" value="EAK1510331.1"/>
    <property type="molecule type" value="Genomic_DNA"/>
</dbReference>
<sequence length="22" mass="2692">SFNEAQIFFERLKKQKMKKGYA</sequence>
<protein>
    <submittedName>
        <fullName evidence="1">Polymerase</fullName>
    </submittedName>
</protein>
<accession>A0A825ILJ8</accession>
<gene>
    <name evidence="1" type="ORF">CJD00_08770</name>
</gene>